<feature type="modified residue" description="4-aspartylphosphate" evidence="9">
    <location>
        <position position="56"/>
    </location>
</feature>
<sequence length="494" mass="54192">MIHHRKRPVLYVDDTIEQRYAMRRILETEGFAVLEAGSGKEALALMQQPLALAVVDVKLPDMSGYDLSRRIKAKEPHLPILQVSASFSDPDLRASGFSGGADAYIAQPVHPAELIALVRRILRTSETEDLLRFLATIGSKITFSTSLEDTAKSICSAVTPYFADRCAIHLNSTPEHSSSGWTVELDAEYREAMKDDPEAKPVHMISSRLLISPLSVTNPGFGAIAFELNKDREYSAADLVLAADLASRAGLSLQNCILLSSEQSIRSALIQAEKLATAGRMSAAIAHEINNPLEAVTNLLFIIEQSQEATPLIRETAGSALTEVTRLAHIARQSLGFYRELRTPSTLDLSQSVLDALEFYNKRLSARGIEVTLNLGESVLIQGIRGEIRQVISNLLVNALESMENGGEIAIATFRRNDRAMLSISDNGPGIGREIQSRVFEPFFTTKQGTGTGLGLWITKSIVEKHDGKILLTSRNDRNHGSKFEIDFPAVEQR</sequence>
<feature type="domain" description="Histidine kinase" evidence="10">
    <location>
        <begin position="284"/>
        <end position="492"/>
    </location>
</feature>
<dbReference type="PROSITE" id="PS50109">
    <property type="entry name" value="HIS_KIN"/>
    <property type="match status" value="1"/>
</dbReference>
<organism evidence="12 13">
    <name type="scientific">Paracidobacterium acidisoli</name>
    <dbReference type="NCBI Taxonomy" id="2303751"/>
    <lineage>
        <taxon>Bacteria</taxon>
        <taxon>Pseudomonadati</taxon>
        <taxon>Acidobacteriota</taxon>
        <taxon>Terriglobia</taxon>
        <taxon>Terriglobales</taxon>
        <taxon>Acidobacteriaceae</taxon>
        <taxon>Paracidobacterium</taxon>
    </lineage>
</organism>
<dbReference type="Gene3D" id="1.10.287.130">
    <property type="match status" value="1"/>
</dbReference>
<evidence type="ECO:0000256" key="2">
    <source>
        <dbReference type="ARBA" id="ARBA00012438"/>
    </source>
</evidence>
<dbReference type="EC" id="2.7.13.3" evidence="2"/>
<dbReference type="SUPFAM" id="SSF55874">
    <property type="entry name" value="ATPase domain of HSP90 chaperone/DNA topoisomerase II/histidine kinase"/>
    <property type="match status" value="1"/>
</dbReference>
<evidence type="ECO:0000256" key="8">
    <source>
        <dbReference type="ARBA" id="ARBA00023012"/>
    </source>
</evidence>
<gene>
    <name evidence="12" type="ORF">D0Y96_00865</name>
</gene>
<dbReference type="SMART" id="SM00387">
    <property type="entry name" value="HATPase_c"/>
    <property type="match status" value="1"/>
</dbReference>
<dbReference type="InterPro" id="IPR011006">
    <property type="entry name" value="CheY-like_superfamily"/>
</dbReference>
<dbReference type="PANTHER" id="PTHR43065">
    <property type="entry name" value="SENSOR HISTIDINE KINASE"/>
    <property type="match status" value="1"/>
</dbReference>
<dbReference type="InterPro" id="IPR003594">
    <property type="entry name" value="HATPase_dom"/>
</dbReference>
<dbReference type="Pfam" id="PF02518">
    <property type="entry name" value="HATPase_c"/>
    <property type="match status" value="1"/>
</dbReference>
<dbReference type="SUPFAM" id="SSF52172">
    <property type="entry name" value="CheY-like"/>
    <property type="match status" value="1"/>
</dbReference>
<evidence type="ECO:0000259" key="11">
    <source>
        <dbReference type="PROSITE" id="PS50110"/>
    </source>
</evidence>
<dbReference type="InterPro" id="IPR036890">
    <property type="entry name" value="HATPase_C_sf"/>
</dbReference>
<dbReference type="Gene3D" id="3.40.50.2300">
    <property type="match status" value="1"/>
</dbReference>
<comment type="caution">
    <text evidence="12">The sequence shown here is derived from an EMBL/GenBank/DDBJ whole genome shotgun (WGS) entry which is preliminary data.</text>
</comment>
<dbReference type="InterPro" id="IPR003661">
    <property type="entry name" value="HisK_dim/P_dom"/>
</dbReference>
<evidence type="ECO:0000313" key="13">
    <source>
        <dbReference type="Proteomes" id="UP000264702"/>
    </source>
</evidence>
<keyword evidence="4" id="KW-0808">Transferase</keyword>
<dbReference type="RefSeq" id="WP_117297318.1">
    <property type="nucleotide sequence ID" value="NZ_QVQT02000001.1"/>
</dbReference>
<dbReference type="AlphaFoldDB" id="A0A372IT94"/>
<keyword evidence="6 12" id="KW-0418">Kinase</keyword>
<protein>
    <recommendedName>
        <fullName evidence="2">histidine kinase</fullName>
        <ecNumber evidence="2">2.7.13.3</ecNumber>
    </recommendedName>
</protein>
<dbReference type="Proteomes" id="UP000264702">
    <property type="component" value="Unassembled WGS sequence"/>
</dbReference>
<keyword evidence="5" id="KW-0547">Nucleotide-binding</keyword>
<dbReference type="Pfam" id="PF00072">
    <property type="entry name" value="Response_reg"/>
    <property type="match status" value="1"/>
</dbReference>
<keyword evidence="3 9" id="KW-0597">Phosphoprotein</keyword>
<evidence type="ECO:0000256" key="6">
    <source>
        <dbReference type="ARBA" id="ARBA00022777"/>
    </source>
</evidence>
<dbReference type="CDD" id="cd00075">
    <property type="entry name" value="HATPase"/>
    <property type="match status" value="1"/>
</dbReference>
<dbReference type="PANTHER" id="PTHR43065:SF10">
    <property type="entry name" value="PEROXIDE STRESS-ACTIVATED HISTIDINE KINASE MAK3"/>
    <property type="match status" value="1"/>
</dbReference>
<accession>A0A372IT94</accession>
<reference evidence="12 13" key="1">
    <citation type="submission" date="2018-08" db="EMBL/GenBank/DDBJ databases">
        <title>Acidipila sp. 4G-K13, an acidobacterium isolated from forest soil.</title>
        <authorList>
            <person name="Gao Z.-H."/>
            <person name="Qiu L.-H."/>
        </authorList>
    </citation>
    <scope>NUCLEOTIDE SEQUENCE [LARGE SCALE GENOMIC DNA]</scope>
    <source>
        <strain evidence="12 13">4G-K13</strain>
    </source>
</reference>
<dbReference type="SUPFAM" id="SSF55781">
    <property type="entry name" value="GAF domain-like"/>
    <property type="match status" value="1"/>
</dbReference>
<dbReference type="InterPro" id="IPR005467">
    <property type="entry name" value="His_kinase_dom"/>
</dbReference>
<dbReference type="EMBL" id="QVQT01000001">
    <property type="protein sequence ID" value="RFU18162.1"/>
    <property type="molecule type" value="Genomic_DNA"/>
</dbReference>
<name>A0A372IT94_9BACT</name>
<dbReference type="PRINTS" id="PR00344">
    <property type="entry name" value="BCTRLSENSOR"/>
</dbReference>
<keyword evidence="7" id="KW-0067">ATP-binding</keyword>
<evidence type="ECO:0000313" key="12">
    <source>
        <dbReference type="EMBL" id="RFU18162.1"/>
    </source>
</evidence>
<dbReference type="Gene3D" id="3.30.565.10">
    <property type="entry name" value="Histidine kinase-like ATPase, C-terminal domain"/>
    <property type="match status" value="1"/>
</dbReference>
<dbReference type="InterPro" id="IPR004358">
    <property type="entry name" value="Sig_transdc_His_kin-like_C"/>
</dbReference>
<keyword evidence="13" id="KW-1185">Reference proteome</keyword>
<evidence type="ECO:0000256" key="9">
    <source>
        <dbReference type="PROSITE-ProRule" id="PRU00169"/>
    </source>
</evidence>
<dbReference type="OrthoDB" id="9810730at2"/>
<dbReference type="CDD" id="cd00082">
    <property type="entry name" value="HisKA"/>
    <property type="match status" value="1"/>
</dbReference>
<evidence type="ECO:0000256" key="1">
    <source>
        <dbReference type="ARBA" id="ARBA00000085"/>
    </source>
</evidence>
<evidence type="ECO:0000256" key="5">
    <source>
        <dbReference type="ARBA" id="ARBA00022741"/>
    </source>
</evidence>
<proteinExistence type="predicted"/>
<keyword evidence="8" id="KW-0902">Two-component regulatory system</keyword>
<evidence type="ECO:0000256" key="4">
    <source>
        <dbReference type="ARBA" id="ARBA00022679"/>
    </source>
</evidence>
<dbReference type="CDD" id="cd00156">
    <property type="entry name" value="REC"/>
    <property type="match status" value="1"/>
</dbReference>
<comment type="catalytic activity">
    <reaction evidence="1">
        <text>ATP + protein L-histidine = ADP + protein N-phospho-L-histidine.</text>
        <dbReference type="EC" id="2.7.13.3"/>
    </reaction>
</comment>
<evidence type="ECO:0000259" key="10">
    <source>
        <dbReference type="PROSITE" id="PS50109"/>
    </source>
</evidence>
<evidence type="ECO:0000256" key="3">
    <source>
        <dbReference type="ARBA" id="ARBA00022553"/>
    </source>
</evidence>
<dbReference type="SUPFAM" id="SSF47384">
    <property type="entry name" value="Homodimeric domain of signal transducing histidine kinase"/>
    <property type="match status" value="1"/>
</dbReference>
<dbReference type="InterPro" id="IPR036097">
    <property type="entry name" value="HisK_dim/P_sf"/>
</dbReference>
<dbReference type="InterPro" id="IPR001789">
    <property type="entry name" value="Sig_transdc_resp-reg_receiver"/>
</dbReference>
<dbReference type="SMART" id="SM00448">
    <property type="entry name" value="REC"/>
    <property type="match status" value="1"/>
</dbReference>
<evidence type="ECO:0000256" key="7">
    <source>
        <dbReference type="ARBA" id="ARBA00022840"/>
    </source>
</evidence>
<dbReference type="PROSITE" id="PS50110">
    <property type="entry name" value="RESPONSE_REGULATORY"/>
    <property type="match status" value="1"/>
</dbReference>
<dbReference type="GO" id="GO:0000155">
    <property type="term" value="F:phosphorelay sensor kinase activity"/>
    <property type="evidence" value="ECO:0007669"/>
    <property type="project" value="InterPro"/>
</dbReference>
<dbReference type="GO" id="GO:0005524">
    <property type="term" value="F:ATP binding"/>
    <property type="evidence" value="ECO:0007669"/>
    <property type="project" value="UniProtKB-KW"/>
</dbReference>
<feature type="domain" description="Response regulatory" evidence="11">
    <location>
        <begin position="8"/>
        <end position="122"/>
    </location>
</feature>